<keyword evidence="8" id="KW-0472">Membrane</keyword>
<dbReference type="SFLD" id="SFLDG01088">
    <property type="entry name" value="antiviral_proteins"/>
    <property type="match status" value="1"/>
</dbReference>
<dbReference type="OMA" id="ERWFKKY"/>
<organism evidence="10 11">
    <name type="scientific">Folsomia candida</name>
    <name type="common">Springtail</name>
    <dbReference type="NCBI Taxonomy" id="158441"/>
    <lineage>
        <taxon>Eukaryota</taxon>
        <taxon>Metazoa</taxon>
        <taxon>Ecdysozoa</taxon>
        <taxon>Arthropoda</taxon>
        <taxon>Hexapoda</taxon>
        <taxon>Collembola</taxon>
        <taxon>Entomobryomorpha</taxon>
        <taxon>Isotomoidea</taxon>
        <taxon>Isotomidae</taxon>
        <taxon>Proisotominae</taxon>
        <taxon>Folsomia</taxon>
    </lineage>
</organism>
<dbReference type="PROSITE" id="PS51918">
    <property type="entry name" value="RADICAL_SAM"/>
    <property type="match status" value="1"/>
</dbReference>
<evidence type="ECO:0000313" key="10">
    <source>
        <dbReference type="EMBL" id="OXA55191.1"/>
    </source>
</evidence>
<keyword evidence="11" id="KW-1185">Reference proteome</keyword>
<evidence type="ECO:0000259" key="9">
    <source>
        <dbReference type="PROSITE" id="PS51918"/>
    </source>
</evidence>
<dbReference type="PANTHER" id="PTHR21339:SF0">
    <property type="entry name" value="S-ADENOSYLMETHIONINE-DEPENDENT NUCLEOTIDE DEHYDRATASE RSAD2"/>
    <property type="match status" value="1"/>
</dbReference>
<dbReference type="NCBIfam" id="NF038283">
    <property type="entry name" value="viperin_w_prok"/>
    <property type="match status" value="1"/>
</dbReference>
<dbReference type="InterPro" id="IPR007197">
    <property type="entry name" value="rSAM"/>
</dbReference>
<proteinExistence type="predicted"/>
<reference evidence="10 11" key="1">
    <citation type="submission" date="2015-12" db="EMBL/GenBank/DDBJ databases">
        <title>The genome of Folsomia candida.</title>
        <authorList>
            <person name="Faddeeva A."/>
            <person name="Derks M.F."/>
            <person name="Anvar Y."/>
            <person name="Smit S."/>
            <person name="Van Straalen N."/>
            <person name="Roelofs D."/>
        </authorList>
    </citation>
    <scope>NUCLEOTIDE SEQUENCE [LARGE SCALE GENOMIC DNA]</scope>
    <source>
        <strain evidence="10 11">VU population</strain>
        <tissue evidence="10">Whole body</tissue>
    </source>
</reference>
<dbReference type="SMART" id="SM00729">
    <property type="entry name" value="Elp3"/>
    <property type="match status" value="1"/>
</dbReference>
<evidence type="ECO:0000256" key="3">
    <source>
        <dbReference type="ARBA" id="ARBA00022691"/>
    </source>
</evidence>
<evidence type="ECO:0000256" key="4">
    <source>
        <dbReference type="ARBA" id="ARBA00022723"/>
    </source>
</evidence>
<protein>
    <submittedName>
        <fullName evidence="10">Radical S-adenosyl methionine domain-containing protein 2</fullName>
    </submittedName>
</protein>
<keyword evidence="8" id="KW-1133">Transmembrane helix</keyword>
<dbReference type="SFLD" id="SFLDF00318">
    <property type="entry name" value="Viperin"/>
    <property type="match status" value="1"/>
</dbReference>
<feature type="transmembrane region" description="Helical" evidence="8">
    <location>
        <begin position="6"/>
        <end position="23"/>
    </location>
</feature>
<evidence type="ECO:0000313" key="11">
    <source>
        <dbReference type="Proteomes" id="UP000198287"/>
    </source>
</evidence>
<keyword evidence="5" id="KW-0408">Iron</keyword>
<keyword evidence="2" id="KW-0004">4Fe-4S</keyword>
<evidence type="ECO:0000256" key="1">
    <source>
        <dbReference type="ARBA" id="ARBA00001966"/>
    </source>
</evidence>
<dbReference type="PANTHER" id="PTHR21339">
    <property type="entry name" value="RADICAL S-ADENOSYL METHIONINE DOMAIN-CONTAINING PROTEIN 2"/>
    <property type="match status" value="1"/>
</dbReference>
<dbReference type="SFLD" id="SFLDS00029">
    <property type="entry name" value="Radical_SAM"/>
    <property type="match status" value="1"/>
</dbReference>
<dbReference type="AlphaFoldDB" id="A0A226EEE0"/>
<keyword evidence="4" id="KW-0479">Metal-binding</keyword>
<feature type="domain" description="Radical SAM core" evidence="9">
    <location>
        <begin position="64"/>
        <end position="282"/>
    </location>
</feature>
<dbReference type="GO" id="GO:0046872">
    <property type="term" value="F:metal ion binding"/>
    <property type="evidence" value="ECO:0007669"/>
    <property type="project" value="UniProtKB-KW"/>
</dbReference>
<keyword evidence="6" id="KW-0411">Iron-sulfur</keyword>
<evidence type="ECO:0000256" key="7">
    <source>
        <dbReference type="ARBA" id="ARBA00023118"/>
    </source>
</evidence>
<dbReference type="SUPFAM" id="SSF102114">
    <property type="entry name" value="Radical SAM enzymes"/>
    <property type="match status" value="1"/>
</dbReference>
<gene>
    <name evidence="10" type="ORF">Fcan01_09262</name>
</gene>
<name>A0A226EEE0_FOLCA</name>
<dbReference type="InterPro" id="IPR051196">
    <property type="entry name" value="RSAD2/Viperin_antiviral"/>
</dbReference>
<dbReference type="STRING" id="158441.A0A226EEE0"/>
<dbReference type="Pfam" id="PF04055">
    <property type="entry name" value="Radical_SAM"/>
    <property type="match status" value="1"/>
</dbReference>
<keyword evidence="3" id="KW-0949">S-adenosyl-L-methionine</keyword>
<sequence length="359" mass="41217">MIEYWWHIALLAIVFWAAKVCIYRTQTKLLVVNGANQDEEDANKVIIPSTNVSTEETVFDLKKPDKRIPVSVNFHFTRKCNYECGFCFHTAKTSHITPLEDAKRGLKKMADLGMKKLNLSGGEPFLYWKYVGEICKYCKDVLKLESVSIVSNGSLIKERFFKLYGQYLDILAISVDSFDEETNIKIGRGTGQHTAKLLTISDWCSSHNVKFKLNTVVNRYNHAEDFGQIISSLNPTRWKCFQVLSVDTENTGHNSLRNCAEFLISDEEFENFCTRHAHLSCFVPESNFMMKSSYIILDEKMRFLNKGDVYKESESILDVDVEQALIETDWEPDVFVKRGGVYDWTVDKPACGDDPALQW</sequence>
<dbReference type="GO" id="GO:0003824">
    <property type="term" value="F:catalytic activity"/>
    <property type="evidence" value="ECO:0007669"/>
    <property type="project" value="InterPro"/>
</dbReference>
<keyword evidence="8" id="KW-0812">Transmembrane</keyword>
<dbReference type="OrthoDB" id="549750at2759"/>
<dbReference type="InterPro" id="IPR058240">
    <property type="entry name" value="rSAM_sf"/>
</dbReference>
<comment type="caution">
    <text evidence="10">The sequence shown here is derived from an EMBL/GenBank/DDBJ whole genome shotgun (WGS) entry which is preliminary data.</text>
</comment>
<dbReference type="GO" id="GO:0051607">
    <property type="term" value="P:defense response to virus"/>
    <property type="evidence" value="ECO:0007669"/>
    <property type="project" value="UniProtKB-KW"/>
</dbReference>
<dbReference type="GO" id="GO:0051539">
    <property type="term" value="F:4 iron, 4 sulfur cluster binding"/>
    <property type="evidence" value="ECO:0007669"/>
    <property type="project" value="UniProtKB-KW"/>
</dbReference>
<dbReference type="Proteomes" id="UP000198287">
    <property type="component" value="Unassembled WGS sequence"/>
</dbReference>
<dbReference type="SFLD" id="SFLDG01067">
    <property type="entry name" value="SPASM/twitch_domain_containing"/>
    <property type="match status" value="1"/>
</dbReference>
<evidence type="ECO:0000256" key="5">
    <source>
        <dbReference type="ARBA" id="ARBA00023004"/>
    </source>
</evidence>
<comment type="cofactor">
    <cofactor evidence="1">
        <name>[4Fe-4S] cluster</name>
        <dbReference type="ChEBI" id="CHEBI:49883"/>
    </cofactor>
</comment>
<evidence type="ECO:0000256" key="8">
    <source>
        <dbReference type="SAM" id="Phobius"/>
    </source>
</evidence>
<dbReference type="InterPro" id="IPR006638">
    <property type="entry name" value="Elp3/MiaA/NifB-like_rSAM"/>
</dbReference>
<dbReference type="CDD" id="cd01335">
    <property type="entry name" value="Radical_SAM"/>
    <property type="match status" value="1"/>
</dbReference>
<dbReference type="EMBL" id="LNIX01000004">
    <property type="protein sequence ID" value="OXA55191.1"/>
    <property type="molecule type" value="Genomic_DNA"/>
</dbReference>
<keyword evidence="7" id="KW-0051">Antiviral defense</keyword>
<dbReference type="Gene3D" id="3.20.20.70">
    <property type="entry name" value="Aldolase class I"/>
    <property type="match status" value="1"/>
</dbReference>
<evidence type="ECO:0000256" key="6">
    <source>
        <dbReference type="ARBA" id="ARBA00023014"/>
    </source>
</evidence>
<accession>A0A226EEE0</accession>
<dbReference type="InterPro" id="IPR013785">
    <property type="entry name" value="Aldolase_TIM"/>
</dbReference>
<evidence type="ECO:0000256" key="2">
    <source>
        <dbReference type="ARBA" id="ARBA00022485"/>
    </source>
</evidence>